<dbReference type="SMART" id="SM00878">
    <property type="entry name" value="Biotin_carb_C"/>
    <property type="match status" value="1"/>
</dbReference>
<proteinExistence type="predicted"/>
<protein>
    <recommendedName>
        <fullName evidence="2">biotin carboxylase</fullName>
        <ecNumber evidence="2">6.3.4.14</ecNumber>
    </recommendedName>
</protein>
<dbReference type="PANTHER" id="PTHR48095:SF2">
    <property type="entry name" value="BIOTIN CARBOXYLASE, CHLOROPLASTIC"/>
    <property type="match status" value="1"/>
</dbReference>
<dbReference type="PROSITE" id="PS00866">
    <property type="entry name" value="CPSASE_1"/>
    <property type="match status" value="1"/>
</dbReference>
<dbReference type="Proteomes" id="UP000214689">
    <property type="component" value="Chromosome"/>
</dbReference>
<dbReference type="AlphaFoldDB" id="A0A223ARZ1"/>
<dbReference type="Pfam" id="PF02785">
    <property type="entry name" value="Biotin_carb_C"/>
    <property type="match status" value="1"/>
</dbReference>
<comment type="function">
    <text evidence="1">This protein is a component of the acetyl coenzyme A carboxylase complex; first, biotin carboxylase catalyzes the carboxylation of the carrier protein and then the transcarboxylase transfers the carboxyl group to form malonyl-CoA.</text>
</comment>
<evidence type="ECO:0000259" key="8">
    <source>
        <dbReference type="PROSITE" id="PS50975"/>
    </source>
</evidence>
<dbReference type="InterPro" id="IPR005481">
    <property type="entry name" value="BC-like_N"/>
</dbReference>
<evidence type="ECO:0000256" key="6">
    <source>
        <dbReference type="ARBA" id="ARBA00048600"/>
    </source>
</evidence>
<evidence type="ECO:0000256" key="3">
    <source>
        <dbReference type="ARBA" id="ARBA00022598"/>
    </source>
</evidence>
<dbReference type="PROSITE" id="PS50979">
    <property type="entry name" value="BC"/>
    <property type="match status" value="1"/>
</dbReference>
<dbReference type="SUPFAM" id="SSF56059">
    <property type="entry name" value="Glutathione synthetase ATP-binding domain-like"/>
    <property type="match status" value="1"/>
</dbReference>
<dbReference type="NCBIfam" id="NF006367">
    <property type="entry name" value="PRK08591.1"/>
    <property type="match status" value="1"/>
</dbReference>
<dbReference type="InterPro" id="IPR016185">
    <property type="entry name" value="PreATP-grasp_dom_sf"/>
</dbReference>
<dbReference type="InterPro" id="IPR011764">
    <property type="entry name" value="Biotin_carboxylation_dom"/>
</dbReference>
<evidence type="ECO:0000256" key="4">
    <source>
        <dbReference type="ARBA" id="ARBA00022741"/>
    </source>
</evidence>
<dbReference type="RefSeq" id="WP_094233964.1">
    <property type="nucleotide sequence ID" value="NZ_CP016199.1"/>
</dbReference>
<evidence type="ECO:0000256" key="5">
    <source>
        <dbReference type="ARBA" id="ARBA00022840"/>
    </source>
</evidence>
<dbReference type="SUPFAM" id="SSF52440">
    <property type="entry name" value="PreATP-grasp domain"/>
    <property type="match status" value="1"/>
</dbReference>
<dbReference type="EC" id="6.3.4.14" evidence="2"/>
<dbReference type="InterPro" id="IPR011054">
    <property type="entry name" value="Rudment_hybrid_motif"/>
</dbReference>
<keyword evidence="3" id="KW-0436">Ligase</keyword>
<evidence type="ECO:0000256" key="2">
    <source>
        <dbReference type="ARBA" id="ARBA00013263"/>
    </source>
</evidence>
<dbReference type="GO" id="GO:0004075">
    <property type="term" value="F:biotin carboxylase activity"/>
    <property type="evidence" value="ECO:0007669"/>
    <property type="project" value="UniProtKB-EC"/>
</dbReference>
<dbReference type="InterPro" id="IPR051602">
    <property type="entry name" value="ACC_Biotin_Carboxylase"/>
</dbReference>
<dbReference type="GO" id="GO:0046872">
    <property type="term" value="F:metal ion binding"/>
    <property type="evidence" value="ECO:0007669"/>
    <property type="project" value="InterPro"/>
</dbReference>
<dbReference type="Pfam" id="PF02786">
    <property type="entry name" value="CPSase_L_D2"/>
    <property type="match status" value="1"/>
</dbReference>
<feature type="domain" description="Biotin carboxylation" evidence="9">
    <location>
        <begin position="1"/>
        <end position="445"/>
    </location>
</feature>
<gene>
    <name evidence="10" type="ORF">AXF17_04240</name>
</gene>
<dbReference type="Pfam" id="PF00289">
    <property type="entry name" value="Biotin_carb_N"/>
    <property type="match status" value="1"/>
</dbReference>
<comment type="catalytic activity">
    <reaction evidence="6">
        <text>N(6)-biotinyl-L-lysyl-[protein] + hydrogencarbonate + ATP = N(6)-carboxybiotinyl-L-lysyl-[protein] + ADP + phosphate + H(+)</text>
        <dbReference type="Rhea" id="RHEA:13501"/>
        <dbReference type="Rhea" id="RHEA-COMP:10505"/>
        <dbReference type="Rhea" id="RHEA-COMP:10506"/>
        <dbReference type="ChEBI" id="CHEBI:15378"/>
        <dbReference type="ChEBI" id="CHEBI:17544"/>
        <dbReference type="ChEBI" id="CHEBI:30616"/>
        <dbReference type="ChEBI" id="CHEBI:43474"/>
        <dbReference type="ChEBI" id="CHEBI:83144"/>
        <dbReference type="ChEBI" id="CHEBI:83145"/>
        <dbReference type="ChEBI" id="CHEBI:456216"/>
        <dbReference type="EC" id="6.3.4.14"/>
    </reaction>
</comment>
<dbReference type="GO" id="GO:0005524">
    <property type="term" value="F:ATP binding"/>
    <property type="evidence" value="ECO:0007669"/>
    <property type="project" value="UniProtKB-UniRule"/>
</dbReference>
<name>A0A223ARZ1_9FIRM</name>
<evidence type="ECO:0000313" key="10">
    <source>
        <dbReference type="EMBL" id="ASS37738.1"/>
    </source>
</evidence>
<evidence type="ECO:0000259" key="9">
    <source>
        <dbReference type="PROSITE" id="PS50979"/>
    </source>
</evidence>
<evidence type="ECO:0000256" key="7">
    <source>
        <dbReference type="PROSITE-ProRule" id="PRU00409"/>
    </source>
</evidence>
<dbReference type="OrthoDB" id="9807469at2"/>
<keyword evidence="5 7" id="KW-0067">ATP-binding</keyword>
<dbReference type="InterPro" id="IPR011761">
    <property type="entry name" value="ATP-grasp"/>
</dbReference>
<dbReference type="PROSITE" id="PS50975">
    <property type="entry name" value="ATP_GRASP"/>
    <property type="match status" value="1"/>
</dbReference>
<organism evidence="10 11">
    <name type="scientific">Mogibacterium pumilum</name>
    <dbReference type="NCBI Taxonomy" id="86332"/>
    <lineage>
        <taxon>Bacteria</taxon>
        <taxon>Bacillati</taxon>
        <taxon>Bacillota</taxon>
        <taxon>Clostridia</taxon>
        <taxon>Peptostreptococcales</taxon>
        <taxon>Anaerovoracaceae</taxon>
        <taxon>Mogibacterium</taxon>
    </lineage>
</organism>
<dbReference type="PROSITE" id="PS00867">
    <property type="entry name" value="CPSASE_2"/>
    <property type="match status" value="1"/>
</dbReference>
<dbReference type="PANTHER" id="PTHR48095">
    <property type="entry name" value="PYRUVATE CARBOXYLASE SUBUNIT A"/>
    <property type="match status" value="1"/>
</dbReference>
<keyword evidence="4 7" id="KW-0547">Nucleotide-binding</keyword>
<sequence length="456" mass="50403">MIRKVLIANRGEIALSIQRNCSEMGVETVAVYSDVDKGQPAIYLTDQSICIGTGKSTASYLNVANILTAAIESGCEAIHPGYGFLAENGDFAEKVEACGLKLVGPSSKVIKLMGNKLSARRLMEQNGVPVVPGCNDAISDEEQLYRIADEIGYPVLLKASAGGGGKGMRRIYKREDLVAGWELTKREAKASFANDDIYVEKLIENPRHIEIQILADSHGNVVYLPERDCSIQRNNQKIIEESPSRANRDLLEKMYQSAVMCAKACGYEGTGTVEFIVDKYDNYYFMEMNTRIQVEYPVTEMVTGINLIKEQIRIASGLALSVKQEDVKVNGHAIEIRVNAQNPYDDFRPSCGEISFFLPPGGLGTRFETALYQGAKILPFYDSMMAKLIVKGSTRMDAIKKLRRAVSETIIDGVPTNLGFIYAILYDKDFILGNIDTNYVAHKEAELLESMHVTGE</sequence>
<evidence type="ECO:0000256" key="1">
    <source>
        <dbReference type="ARBA" id="ARBA00003761"/>
    </source>
</evidence>
<dbReference type="InterPro" id="IPR005479">
    <property type="entry name" value="CPAse_ATP-bd"/>
</dbReference>
<dbReference type="EMBL" id="CP016199">
    <property type="protein sequence ID" value="ASS37738.1"/>
    <property type="molecule type" value="Genomic_DNA"/>
</dbReference>
<evidence type="ECO:0000313" key="11">
    <source>
        <dbReference type="Proteomes" id="UP000214689"/>
    </source>
</evidence>
<dbReference type="SUPFAM" id="SSF51246">
    <property type="entry name" value="Rudiment single hybrid motif"/>
    <property type="match status" value="1"/>
</dbReference>
<dbReference type="FunFam" id="3.30.1490.20:FF:000003">
    <property type="entry name" value="acetyl-CoA carboxylase isoform X1"/>
    <property type="match status" value="1"/>
</dbReference>
<dbReference type="InterPro" id="IPR005482">
    <property type="entry name" value="Biotin_COase_C"/>
</dbReference>
<keyword evidence="11" id="KW-1185">Reference proteome</keyword>
<accession>A0A223ARZ1</accession>
<dbReference type="Gene3D" id="3.30.470.20">
    <property type="entry name" value="ATP-grasp fold, B domain"/>
    <property type="match status" value="1"/>
</dbReference>
<reference evidence="11" key="1">
    <citation type="submission" date="2016-05" db="EMBL/GenBank/DDBJ databases">
        <authorList>
            <person name="Holder M.E."/>
            <person name="Ajami N.J."/>
            <person name="Petrosino J.F."/>
        </authorList>
    </citation>
    <scope>NUCLEOTIDE SEQUENCE [LARGE SCALE GENOMIC DNA]</scope>
    <source>
        <strain evidence="11">ATCC 700696</strain>
    </source>
</reference>
<feature type="domain" description="ATP-grasp" evidence="8">
    <location>
        <begin position="120"/>
        <end position="316"/>
    </location>
</feature>